<dbReference type="CDD" id="cd06529">
    <property type="entry name" value="S24_LexA-like"/>
    <property type="match status" value="1"/>
</dbReference>
<dbReference type="InterPro" id="IPR001387">
    <property type="entry name" value="Cro/C1-type_HTH"/>
</dbReference>
<comment type="caution">
    <text evidence="5">The sequence shown here is derived from an EMBL/GenBank/DDBJ whole genome shotgun (WGS) entry which is preliminary data.</text>
</comment>
<dbReference type="PANTHER" id="PTHR40661:SF3">
    <property type="entry name" value="FELS-1 PROPHAGE TRANSCRIPTIONAL REGULATOR"/>
    <property type="match status" value="1"/>
</dbReference>
<protein>
    <submittedName>
        <fullName evidence="5">Helix-turn-helix transcriptional regulator</fullName>
    </submittedName>
</protein>
<keyword evidence="1" id="KW-0805">Transcription regulation</keyword>
<dbReference type="InterPro" id="IPR010982">
    <property type="entry name" value="Lambda_DNA-bd_dom_sf"/>
</dbReference>
<dbReference type="InterPro" id="IPR036286">
    <property type="entry name" value="LexA/Signal_pep-like_sf"/>
</dbReference>
<reference evidence="5 6" key="1">
    <citation type="submission" date="2024-12" db="EMBL/GenBank/DDBJ databases">
        <title>Pseudomonas species isolated from Lotus nodules promote plant growth.</title>
        <authorList>
            <person name="Yu Y.-H."/>
            <person name="Kurtenbach J."/>
            <person name="Crosbie D."/>
            <person name="Brachmann A."/>
            <person name="Marin M."/>
        </authorList>
    </citation>
    <scope>NUCLEOTIDE SEQUENCE [LARGE SCALE GENOMIC DNA]</scope>
    <source>
        <strain evidence="5 6">PLb11B</strain>
    </source>
</reference>
<organism evidence="5 6">
    <name type="scientific">Pseudomonas azerbaijanorientalis</name>
    <dbReference type="NCBI Taxonomy" id="2842350"/>
    <lineage>
        <taxon>Bacteria</taxon>
        <taxon>Pseudomonadati</taxon>
        <taxon>Pseudomonadota</taxon>
        <taxon>Gammaproteobacteria</taxon>
        <taxon>Pseudomonadales</taxon>
        <taxon>Pseudomonadaceae</taxon>
        <taxon>Pseudomonas</taxon>
    </lineage>
</organism>
<evidence type="ECO:0000259" key="4">
    <source>
        <dbReference type="PROSITE" id="PS50943"/>
    </source>
</evidence>
<dbReference type="Pfam" id="PF01381">
    <property type="entry name" value="HTH_3"/>
    <property type="match status" value="1"/>
</dbReference>
<dbReference type="SUPFAM" id="SSF51306">
    <property type="entry name" value="LexA/Signal peptidase"/>
    <property type="match status" value="1"/>
</dbReference>
<dbReference type="PROSITE" id="PS50943">
    <property type="entry name" value="HTH_CROC1"/>
    <property type="match status" value="1"/>
</dbReference>
<accession>A0ABW8W2N0</accession>
<keyword evidence="2" id="KW-0238">DNA-binding</keyword>
<evidence type="ECO:0000256" key="2">
    <source>
        <dbReference type="ARBA" id="ARBA00023125"/>
    </source>
</evidence>
<dbReference type="EMBL" id="JBJNUY010000005">
    <property type="protein sequence ID" value="MFL8999528.1"/>
    <property type="molecule type" value="Genomic_DNA"/>
</dbReference>
<dbReference type="SUPFAM" id="SSF47413">
    <property type="entry name" value="lambda repressor-like DNA-binding domains"/>
    <property type="match status" value="1"/>
</dbReference>
<gene>
    <name evidence="5" type="ORF">ACJ8NA_12795</name>
</gene>
<dbReference type="Gene3D" id="2.10.109.10">
    <property type="entry name" value="Umud Fragment, subunit A"/>
    <property type="match status" value="1"/>
</dbReference>
<name>A0ABW8W2N0_9PSED</name>
<sequence length="288" mass="32107">MSKKKELSPELKAECDAAKALFVAKKNALGLTQASLAEAADISAAAVAMYLNGTNPLNAKFAVVLSRLLEVPIEKFSRRLANEISELTSETDRVEAPTQSASAADMVRQMLAKQGKGLSDEARNRLLAAAEEPSNVITADFSRPGLVGDEIRIAHYDIRGAMGDGQKAADFPEMLKDIRVSQRHLRELGVEYEDYNYLKLVTGWGQSMEPTIKHRDPLIVDISIRDFVGDGIYLYSWDDLLYIKRMQVADADNFEIISDNARHTPKRIRREDTHILARVLLVWNAHLV</sequence>
<feature type="domain" description="HTH cro/C1-type" evidence="4">
    <location>
        <begin position="27"/>
        <end position="76"/>
    </location>
</feature>
<dbReference type="SMART" id="SM00530">
    <property type="entry name" value="HTH_XRE"/>
    <property type="match status" value="1"/>
</dbReference>
<evidence type="ECO:0000256" key="3">
    <source>
        <dbReference type="ARBA" id="ARBA00023163"/>
    </source>
</evidence>
<evidence type="ECO:0000313" key="6">
    <source>
        <dbReference type="Proteomes" id="UP001628646"/>
    </source>
</evidence>
<keyword evidence="3" id="KW-0804">Transcription</keyword>
<dbReference type="InterPro" id="IPR015927">
    <property type="entry name" value="Peptidase_S24_S26A/B/C"/>
</dbReference>
<evidence type="ECO:0000256" key="1">
    <source>
        <dbReference type="ARBA" id="ARBA00023015"/>
    </source>
</evidence>
<dbReference type="PANTHER" id="PTHR40661">
    <property type="match status" value="1"/>
</dbReference>
<keyword evidence="6" id="KW-1185">Reference proteome</keyword>
<dbReference type="Pfam" id="PF00717">
    <property type="entry name" value="Peptidase_S24"/>
    <property type="match status" value="1"/>
</dbReference>
<proteinExistence type="predicted"/>
<dbReference type="Proteomes" id="UP001628646">
    <property type="component" value="Unassembled WGS sequence"/>
</dbReference>
<dbReference type="RefSeq" id="WP_407800286.1">
    <property type="nucleotide sequence ID" value="NZ_JBJNUX010000004.1"/>
</dbReference>
<dbReference type="Gene3D" id="1.10.260.40">
    <property type="entry name" value="lambda repressor-like DNA-binding domains"/>
    <property type="match status" value="1"/>
</dbReference>
<dbReference type="InterPro" id="IPR039418">
    <property type="entry name" value="LexA-like"/>
</dbReference>
<evidence type="ECO:0000313" key="5">
    <source>
        <dbReference type="EMBL" id="MFL8999528.1"/>
    </source>
</evidence>